<feature type="region of interest" description="Disordered" evidence="14">
    <location>
        <begin position="896"/>
        <end position="1027"/>
    </location>
</feature>
<evidence type="ECO:0000256" key="9">
    <source>
        <dbReference type="ARBA" id="ARBA00048679"/>
    </source>
</evidence>
<feature type="compositionally biased region" description="Low complexity" evidence="14">
    <location>
        <begin position="1161"/>
        <end position="1176"/>
    </location>
</feature>
<feature type="compositionally biased region" description="Polar residues" evidence="14">
    <location>
        <begin position="1600"/>
        <end position="1615"/>
    </location>
</feature>
<evidence type="ECO:0000259" key="15">
    <source>
        <dbReference type="PROSITE" id="PS50011"/>
    </source>
</evidence>
<organism evidence="16 17">
    <name type="scientific">Patiria miniata</name>
    <name type="common">Bat star</name>
    <name type="synonym">Asterina miniata</name>
    <dbReference type="NCBI Taxonomy" id="46514"/>
    <lineage>
        <taxon>Eukaryota</taxon>
        <taxon>Metazoa</taxon>
        <taxon>Echinodermata</taxon>
        <taxon>Eleutherozoa</taxon>
        <taxon>Asterozoa</taxon>
        <taxon>Asteroidea</taxon>
        <taxon>Valvatacea</taxon>
        <taxon>Valvatida</taxon>
        <taxon>Asterinidae</taxon>
        <taxon>Patiria</taxon>
    </lineage>
</organism>
<feature type="compositionally biased region" description="Low complexity" evidence="14">
    <location>
        <begin position="1078"/>
        <end position="1095"/>
    </location>
</feature>
<evidence type="ECO:0000256" key="6">
    <source>
        <dbReference type="ARBA" id="ARBA00022777"/>
    </source>
</evidence>
<evidence type="ECO:0000256" key="4">
    <source>
        <dbReference type="ARBA" id="ARBA00022679"/>
    </source>
</evidence>
<dbReference type="GO" id="GO:0004674">
    <property type="term" value="F:protein serine/threonine kinase activity"/>
    <property type="evidence" value="ECO:0007669"/>
    <property type="project" value="UniProtKB-KW"/>
</dbReference>
<feature type="repeat" description="ANK" evidence="12">
    <location>
        <begin position="115"/>
        <end position="147"/>
    </location>
</feature>
<feature type="domain" description="Protein kinase" evidence="15">
    <location>
        <begin position="2331"/>
        <end position="2592"/>
    </location>
</feature>
<feature type="compositionally biased region" description="Polar residues" evidence="14">
    <location>
        <begin position="1920"/>
        <end position="1936"/>
    </location>
</feature>
<feature type="compositionally biased region" description="Basic and acidic residues" evidence="14">
    <location>
        <begin position="1150"/>
        <end position="1160"/>
    </location>
</feature>
<evidence type="ECO:0000313" key="16">
    <source>
        <dbReference type="EnsemblMetazoa" id="XP_038053025.1"/>
    </source>
</evidence>
<evidence type="ECO:0000256" key="13">
    <source>
        <dbReference type="PROSITE-ProRule" id="PRU10141"/>
    </source>
</evidence>
<keyword evidence="7 13" id="KW-0067">ATP-binding</keyword>
<dbReference type="SUPFAM" id="SSF48403">
    <property type="entry name" value="Ankyrin repeat"/>
    <property type="match status" value="1"/>
</dbReference>
<feature type="compositionally biased region" description="Basic and acidic residues" evidence="14">
    <location>
        <begin position="1333"/>
        <end position="1351"/>
    </location>
</feature>
<feature type="compositionally biased region" description="Polar residues" evidence="14">
    <location>
        <begin position="2084"/>
        <end position="2093"/>
    </location>
</feature>
<feature type="compositionally biased region" description="Polar residues" evidence="14">
    <location>
        <begin position="1354"/>
        <end position="1368"/>
    </location>
</feature>
<feature type="compositionally biased region" description="Polar residues" evidence="14">
    <location>
        <begin position="524"/>
        <end position="537"/>
    </location>
</feature>
<evidence type="ECO:0000256" key="11">
    <source>
        <dbReference type="ARBA" id="ARBA00080573"/>
    </source>
</evidence>
<dbReference type="SMART" id="SM00248">
    <property type="entry name" value="ANK"/>
    <property type="match status" value="7"/>
</dbReference>
<feature type="region of interest" description="Disordered" evidence="14">
    <location>
        <begin position="787"/>
        <end position="827"/>
    </location>
</feature>
<feature type="region of interest" description="Disordered" evidence="14">
    <location>
        <begin position="1965"/>
        <end position="2192"/>
    </location>
</feature>
<feature type="compositionally biased region" description="Polar residues" evidence="14">
    <location>
        <begin position="2177"/>
        <end position="2192"/>
    </location>
</feature>
<dbReference type="PROSITE" id="PS50088">
    <property type="entry name" value="ANK_REPEAT"/>
    <property type="match status" value="4"/>
</dbReference>
<feature type="region of interest" description="Disordered" evidence="14">
    <location>
        <begin position="1886"/>
        <end position="1953"/>
    </location>
</feature>
<evidence type="ECO:0000256" key="2">
    <source>
        <dbReference type="ARBA" id="ARBA00012513"/>
    </source>
</evidence>
<feature type="compositionally biased region" description="Polar residues" evidence="14">
    <location>
        <begin position="1820"/>
        <end position="1837"/>
    </location>
</feature>
<dbReference type="RefSeq" id="XP_038053025.1">
    <property type="nucleotide sequence ID" value="XM_038197097.1"/>
</dbReference>
<dbReference type="PROSITE" id="PS50011">
    <property type="entry name" value="PROTEIN_KINASE_DOM"/>
    <property type="match status" value="1"/>
</dbReference>
<accession>A0A913ZPH3</accession>
<feature type="compositionally biased region" description="Basic and acidic residues" evidence="14">
    <location>
        <begin position="2096"/>
        <end position="2114"/>
    </location>
</feature>
<dbReference type="Pfam" id="PF00069">
    <property type="entry name" value="Pkinase"/>
    <property type="match status" value="1"/>
</dbReference>
<dbReference type="SUPFAM" id="SSF56112">
    <property type="entry name" value="Protein kinase-like (PK-like)"/>
    <property type="match status" value="1"/>
</dbReference>
<feature type="compositionally biased region" description="Basic and acidic residues" evidence="14">
    <location>
        <begin position="1012"/>
        <end position="1027"/>
    </location>
</feature>
<feature type="repeat" description="ANK" evidence="12">
    <location>
        <begin position="255"/>
        <end position="290"/>
    </location>
</feature>
<dbReference type="GeneID" id="119725619"/>
<dbReference type="PROSITE" id="PS00107">
    <property type="entry name" value="PROTEIN_KINASE_ATP"/>
    <property type="match status" value="1"/>
</dbReference>
<feature type="compositionally biased region" description="Basic and acidic residues" evidence="14">
    <location>
        <begin position="2058"/>
        <end position="2070"/>
    </location>
</feature>
<feature type="region of interest" description="Disordered" evidence="14">
    <location>
        <begin position="650"/>
        <end position="670"/>
    </location>
</feature>
<dbReference type="OrthoDB" id="266718at2759"/>
<dbReference type="Proteomes" id="UP000887568">
    <property type="component" value="Unplaced"/>
</dbReference>
<proteinExistence type="inferred from homology"/>
<feature type="compositionally biased region" description="Basic residues" evidence="14">
    <location>
        <begin position="2155"/>
        <end position="2166"/>
    </location>
</feature>
<dbReference type="InterPro" id="IPR008271">
    <property type="entry name" value="Ser/Thr_kinase_AS"/>
</dbReference>
<dbReference type="Gene3D" id="1.25.40.20">
    <property type="entry name" value="Ankyrin repeat-containing domain"/>
    <property type="match status" value="3"/>
</dbReference>
<feature type="compositionally biased region" description="Low complexity" evidence="14">
    <location>
        <begin position="920"/>
        <end position="950"/>
    </location>
</feature>
<dbReference type="FunFam" id="1.10.510.10:FF:000331">
    <property type="entry name" value="Mitogen-activated protein kinase kinase kinase 19"/>
    <property type="match status" value="1"/>
</dbReference>
<feature type="compositionally biased region" description="Low complexity" evidence="14">
    <location>
        <begin position="2306"/>
        <end position="2325"/>
    </location>
</feature>
<feature type="compositionally biased region" description="Gly residues" evidence="14">
    <location>
        <begin position="1653"/>
        <end position="1667"/>
    </location>
</feature>
<feature type="region of interest" description="Disordered" evidence="14">
    <location>
        <begin position="2301"/>
        <end position="2325"/>
    </location>
</feature>
<feature type="compositionally biased region" description="Low complexity" evidence="14">
    <location>
        <begin position="499"/>
        <end position="508"/>
    </location>
</feature>
<dbReference type="GO" id="GO:0005524">
    <property type="term" value="F:ATP binding"/>
    <property type="evidence" value="ECO:0007669"/>
    <property type="project" value="UniProtKB-UniRule"/>
</dbReference>
<feature type="compositionally biased region" description="Basic residues" evidence="14">
    <location>
        <begin position="1686"/>
        <end position="1699"/>
    </location>
</feature>
<dbReference type="InterPro" id="IPR017441">
    <property type="entry name" value="Protein_kinase_ATP_BS"/>
</dbReference>
<feature type="compositionally biased region" description="Basic and acidic residues" evidence="14">
    <location>
        <begin position="1891"/>
        <end position="1908"/>
    </location>
</feature>
<feature type="region of interest" description="Disordered" evidence="14">
    <location>
        <begin position="1586"/>
        <end position="1706"/>
    </location>
</feature>
<feature type="region of interest" description="Disordered" evidence="14">
    <location>
        <begin position="1745"/>
        <end position="1766"/>
    </location>
</feature>
<feature type="region of interest" description="Disordered" evidence="14">
    <location>
        <begin position="1078"/>
        <end position="1124"/>
    </location>
</feature>
<feature type="region of interest" description="Disordered" evidence="14">
    <location>
        <begin position="1035"/>
        <end position="1054"/>
    </location>
</feature>
<feature type="region of interest" description="Disordered" evidence="14">
    <location>
        <begin position="1141"/>
        <end position="1389"/>
    </location>
</feature>
<dbReference type="Gene3D" id="1.10.510.10">
    <property type="entry name" value="Transferase(Phosphotransferase) domain 1"/>
    <property type="match status" value="1"/>
</dbReference>
<feature type="compositionally biased region" description="Polar residues" evidence="14">
    <location>
        <begin position="907"/>
        <end position="918"/>
    </location>
</feature>
<evidence type="ECO:0000313" key="17">
    <source>
        <dbReference type="Proteomes" id="UP000887568"/>
    </source>
</evidence>
<dbReference type="EnsemblMetazoa" id="XM_038197097.1">
    <property type="protein sequence ID" value="XP_038053025.1"/>
    <property type="gene ID" value="LOC119725619"/>
</dbReference>
<dbReference type="InterPro" id="IPR011009">
    <property type="entry name" value="Kinase-like_dom_sf"/>
</dbReference>
<keyword evidence="5 13" id="KW-0547">Nucleotide-binding</keyword>
<evidence type="ECO:0000256" key="8">
    <source>
        <dbReference type="ARBA" id="ARBA00047899"/>
    </source>
</evidence>
<feature type="region of interest" description="Disordered" evidence="14">
    <location>
        <begin position="458"/>
        <end position="537"/>
    </location>
</feature>
<feature type="region of interest" description="Disordered" evidence="14">
    <location>
        <begin position="1"/>
        <end position="51"/>
    </location>
</feature>
<evidence type="ECO:0000256" key="3">
    <source>
        <dbReference type="ARBA" id="ARBA00022527"/>
    </source>
</evidence>
<feature type="compositionally biased region" description="Polar residues" evidence="14">
    <location>
        <begin position="1239"/>
        <end position="1269"/>
    </location>
</feature>
<keyword evidence="3" id="KW-0723">Serine/threonine-protein kinase</keyword>
<feature type="compositionally biased region" description="Polar residues" evidence="14">
    <location>
        <begin position="1312"/>
        <end position="1329"/>
    </location>
</feature>
<feature type="region of interest" description="Disordered" evidence="14">
    <location>
        <begin position="1506"/>
        <end position="1562"/>
    </location>
</feature>
<dbReference type="PROSITE" id="PS00108">
    <property type="entry name" value="PROTEIN_KINASE_ST"/>
    <property type="match status" value="1"/>
</dbReference>
<dbReference type="PANTHER" id="PTHR11584:SF369">
    <property type="entry name" value="MITOGEN-ACTIVATED PROTEIN KINASE KINASE KINASE 19-RELATED"/>
    <property type="match status" value="1"/>
</dbReference>
<dbReference type="OMA" id="HMELHAS"/>
<feature type="compositionally biased region" description="Low complexity" evidence="14">
    <location>
        <begin position="801"/>
        <end position="817"/>
    </location>
</feature>
<evidence type="ECO:0000256" key="7">
    <source>
        <dbReference type="ARBA" id="ARBA00022840"/>
    </source>
</evidence>
<protein>
    <recommendedName>
        <fullName evidence="10">Mitogen-activated protein kinase kinase kinase 19</fullName>
        <ecNumber evidence="2">2.7.11.1</ecNumber>
    </recommendedName>
    <alternativeName>
        <fullName evidence="11">SPS1/STE20-related protein kinase YSK4</fullName>
    </alternativeName>
</protein>
<dbReference type="PANTHER" id="PTHR11584">
    <property type="entry name" value="SERINE/THREONINE PROTEIN KINASE"/>
    <property type="match status" value="1"/>
</dbReference>
<dbReference type="InterPro" id="IPR002110">
    <property type="entry name" value="Ankyrin_rpt"/>
</dbReference>
<dbReference type="EnsemblMetazoa" id="XM_038197098.1">
    <property type="protein sequence ID" value="XP_038053026.1"/>
    <property type="gene ID" value="LOC119725619"/>
</dbReference>
<keyword evidence="6" id="KW-0418">Kinase</keyword>
<feature type="region of interest" description="Disordered" evidence="14">
    <location>
        <begin position="848"/>
        <end position="877"/>
    </location>
</feature>
<dbReference type="InterPro" id="IPR000719">
    <property type="entry name" value="Prot_kinase_dom"/>
</dbReference>
<feature type="repeat" description="ANK" evidence="12">
    <location>
        <begin position="324"/>
        <end position="356"/>
    </location>
</feature>
<keyword evidence="4" id="KW-0808">Transferase</keyword>
<dbReference type="Pfam" id="PF00023">
    <property type="entry name" value="Ank"/>
    <property type="match status" value="1"/>
</dbReference>
<comment type="similarity">
    <text evidence="1">Belongs to the protein kinase superfamily. STE Ser/Thr protein kinase family. STE20 subfamily.</text>
</comment>
<feature type="repeat" description="ANK" evidence="12">
    <location>
        <begin position="291"/>
        <end position="323"/>
    </location>
</feature>
<feature type="compositionally biased region" description="Polar residues" evidence="14">
    <location>
        <begin position="1966"/>
        <end position="1980"/>
    </location>
</feature>
<feature type="region of interest" description="Disordered" evidence="14">
    <location>
        <begin position="734"/>
        <end position="760"/>
    </location>
</feature>
<comment type="catalytic activity">
    <reaction evidence="9">
        <text>L-seryl-[protein] + ATP = O-phospho-L-seryl-[protein] + ADP + H(+)</text>
        <dbReference type="Rhea" id="RHEA:17989"/>
        <dbReference type="Rhea" id="RHEA-COMP:9863"/>
        <dbReference type="Rhea" id="RHEA-COMP:11604"/>
        <dbReference type="ChEBI" id="CHEBI:15378"/>
        <dbReference type="ChEBI" id="CHEBI:29999"/>
        <dbReference type="ChEBI" id="CHEBI:30616"/>
        <dbReference type="ChEBI" id="CHEBI:83421"/>
        <dbReference type="ChEBI" id="CHEBI:456216"/>
        <dbReference type="EC" id="2.7.11.1"/>
    </reaction>
</comment>
<dbReference type="PRINTS" id="PR01415">
    <property type="entry name" value="ANKYRIN"/>
</dbReference>
<keyword evidence="17" id="KW-1185">Reference proteome</keyword>
<evidence type="ECO:0000256" key="10">
    <source>
        <dbReference type="ARBA" id="ARBA00069016"/>
    </source>
</evidence>
<sequence length="2643" mass="288608">MSADLLRSSPRPGPRPAHARASSSAPLSGRPSSAASDSSGSTTSSTTSSAGSYRNRTLLKTYHDFAMQIFNPGHAQDVENLFLAAAKDGDYERVENFLRRRSSEIVNIDVKEKRTGNTPILWAAKNGHLKIVQLLLKYGADVTIRNYDNETAMEVAKPGIRTALLQSVERVGCTPRHLLQAAWQGNIDVVQRLLNESKVLDINCRNADGYTPLLLVTRDVDLFEQIGAALEHYNPQAVVRELLLHRADLTTHDAEGRTPLHFAAASKAKVSQEIALVLISDPAILEMRDRRSLAPIHSASQSGQVEILVALLDSGADVNARGYAGATPLHITACYGQLQAATKLLNHGADVTLVDDSGNTPVDLAKTKKLKHTLRDAWTEATQAKRDLVLTPVKPPSRMAEHRGLGGEDRMTQESIGSTPRPGSSMNFTPEKRIIHKMTEAHKAMLAEEQMLRDIESGRFTPSSSPRKLGLPRASSRNSTSPGKLPVPPKTPRVLDHGSNSSSPAASPEKSKKTARSLFGCRLRTNTVPSGESATELRNQRAKAHAKVSQRNSDPVVSKVTTDTPQVPVTVVGLDLDENLRDIRFQRLVSGPIAPFLERRRQDRVDASVNPTPPTERRPSAGRRGSNPSVQDLTGACMDYFRKGIKYPKSVGSSSSTISLDDESSTPPPKRVPFRSNMQIHHLNLEQMHLRLGTPSPMLDPTQLFNPTSRSVMPLSPSQFSENIQATIFEFEDEDIVPEDGQSQISHGSSPDRKGERNFNNDHLTLTRTKSILNHCKAFSIEDTRVVDPNKEASTDSGQGSRTTNSVSSSSTLSTPSPLLPRPDGELPIRSLVTNRLGVNMTPSATRVKDSAFKARTGNVVTKPPSSTQKTAATKRMDVRATTEISLHSAKTLVVENSDVRSAPTAKKQQPTSNVETHNSAKNLSKPSSSSLGNNARKISSDSSASSKASVHGKMSSTRELGTGGKLENAATSRKFDSGVNSEKTRDKKQSSNQTSVLPSANTSKTASPIVDGKKHETVVESQSEKDVQHVTLNKAKHGTAVTNQSENLRKSTDKGVVKKIEVDNASIKGSNSIRLNSSTKVVSSSGSSRSSSRKTSTEEQTIHKTAVNKSDSLAKSSSDNSVSSVVNQCKSAETKLLFGRLGGQGSSKKTADPKSEQKARSVQSSDSVRRSISTSKEGSVRTSKPTQQGNKQGESLLPQKTPARAEVATSKTQSPSASGDMPKVSPRPGYGQGARSPAGSTEKASPRIQTSKGEPSLSKSFGSGSPQLKTELRNVVQGLQAAKQTKNKTKARQPLSSDEGVGLDLEEQTDRTCTSNEKQVLPIHSQQGKSKKNNDDRTGMPRKSETDPKLIKNVSSDQTSLKVQQSKKNCEEVSRPKSTGSKSDSVESIEEVYEAVVFVSDEEKGEEKVGVIETAPSEETVKVHIKEVDILKEAKILKQRKVVRKTGGRIIPAVKTQPKKDLKDSLSKMGGVSKSALRAVGKSVSDAKLNGQELLMPGKRREIPLVDRSEEKEEAGSAKKSLSPISPKLPNPAATKFHWNKFKSPEVSPRSDSSQEIPRDPRIIKEHTPVIQDIMEYMHMGQLQSGPTPIPWKPREKISSTSSCLNPAKSSTLVKTRRRIASTKEPLKRPSVKGSLRKIAIMGQNTQKGKAGRPGSGGKLRPGSGGKSRQKAKKKQEPDAISMQRKGKLRPLRSKSKTSLRSGKLHLLSEADSTTKAFITGQGWHIQTEKNETSDVIIHNRSALDSSCDSSSEEDAPEGSPKLSPHNTLMLNELCKIHSLSPAVINNIANIMSPLEVGTPFFIPDTMGAIKEFGDSLKSNSSVETDQQSQGSSSKKFTFEKGSVERLAIEGSDHPEEPCNILENTEPGMDPTNAHQLSINLKPLSLGNTEESKSDTELAASAEKRETYPGGVDYGEDGGSQTDTPRIITSGTPNSLAERGMGDIDGEDVSSYETNPDFLRVLRLQDSTSPNASPRSTMLRTELAKERSKMGNAEDWSALPEPPVEPNGERDTTSANKVSHKPPLPSKINTNISELTRVPRGSIKRRHSEPPAQVSKNKQDAAEKQEDIRNVVPVKNSWKEESATANQESTFLEAQRFEDHGSQLRSNWRERSQVQDMISPLKSRLPDKNFSPPSSSKESPTRRRGNSMPDVISPKHHHEQHKSKKSSSEEASNKHLSSNLPSQRKPSNYSEGSEVFLNDVAENDDGDDDDAIVHDKEQLLTEHVQHMSLNAMQELNTVLSQTGDVHFDFPSPTLQPQSREGDAESVGFGAEASDWLNQSLAASEASDILTRTFSAMSSELQNTQSSGLSSERSHSSSTNLSESEGGLLHWKKGNILGRGAFGVVYCGLTNTGQLIAVKQVELSDKDNKHKSRQQYEKLQEEVELLKTLRHRNIVGFLGVSLEGSTVNIFMQYIPGGSIASLLARFGALEEPVFCRYTKQILQGTEYLHAKNVIHRDIKGANIMLMSNGVIKLIDFGCAKRLCINISQSQNLLKSMRGTPYWMAPEVIMETGHGKKSDIWSIGCTVFEMATRKPPWSEMPPMSAIFAIGSGGPVPQLPERFSCYAREFVNACLTREQNERPTATQLLTHSFIRKRRERGRDRFETRISSSTMEDANITFKEQVGSEDDRHETEKRTRKREHFS</sequence>
<keyword evidence="12" id="KW-0040">ANK repeat</keyword>
<feature type="compositionally biased region" description="Basic and acidic residues" evidence="14">
    <location>
        <begin position="750"/>
        <end position="760"/>
    </location>
</feature>
<feature type="region of interest" description="Disordered" evidence="14">
    <location>
        <begin position="602"/>
        <end position="633"/>
    </location>
</feature>
<dbReference type="EC" id="2.7.11.1" evidence="2"/>
<dbReference type="InterPro" id="IPR036770">
    <property type="entry name" value="Ankyrin_rpt-contain_sf"/>
</dbReference>
<dbReference type="RefSeq" id="XP_038053026.1">
    <property type="nucleotide sequence ID" value="XM_038197098.1"/>
</dbReference>
<feature type="binding site" evidence="13">
    <location>
        <position position="2359"/>
    </location>
    <ligand>
        <name>ATP</name>
        <dbReference type="ChEBI" id="CHEBI:30616"/>
    </ligand>
</feature>
<evidence type="ECO:0000256" key="14">
    <source>
        <dbReference type="SAM" id="MobiDB-lite"/>
    </source>
</evidence>
<feature type="compositionally biased region" description="Low complexity" evidence="14">
    <location>
        <begin position="1108"/>
        <end position="1124"/>
    </location>
</feature>
<feature type="compositionally biased region" description="Low complexity" evidence="14">
    <location>
        <begin position="650"/>
        <end position="659"/>
    </location>
</feature>
<feature type="region of interest" description="Disordered" evidence="14">
    <location>
        <begin position="2611"/>
        <end position="2643"/>
    </location>
</feature>
<feature type="compositionally biased region" description="Polar residues" evidence="14">
    <location>
        <begin position="413"/>
        <end position="428"/>
    </location>
</feature>
<feature type="compositionally biased region" description="Low complexity" evidence="14">
    <location>
        <begin position="19"/>
        <end position="51"/>
    </location>
</feature>
<dbReference type="SMART" id="SM00220">
    <property type="entry name" value="S_TKc"/>
    <property type="match status" value="1"/>
</dbReference>
<feature type="region of interest" description="Disordered" evidence="14">
    <location>
        <begin position="1820"/>
        <end position="1840"/>
    </location>
</feature>
<feature type="region of interest" description="Disordered" evidence="14">
    <location>
        <begin position="396"/>
        <end position="429"/>
    </location>
</feature>
<feature type="compositionally biased region" description="Basic and acidic residues" evidence="14">
    <location>
        <begin position="1506"/>
        <end position="1518"/>
    </location>
</feature>
<feature type="compositionally biased region" description="Polar residues" evidence="14">
    <location>
        <begin position="1177"/>
        <end position="1194"/>
    </location>
</feature>
<reference evidence="16" key="1">
    <citation type="submission" date="2022-11" db="UniProtKB">
        <authorList>
            <consortium name="EnsemblMetazoa"/>
        </authorList>
    </citation>
    <scope>IDENTIFICATION</scope>
</reference>
<evidence type="ECO:0000256" key="12">
    <source>
        <dbReference type="PROSITE-ProRule" id="PRU00023"/>
    </source>
</evidence>
<evidence type="ECO:0000256" key="5">
    <source>
        <dbReference type="ARBA" id="ARBA00022741"/>
    </source>
</evidence>
<dbReference type="PROSITE" id="PS50297">
    <property type="entry name" value="ANK_REP_REGION"/>
    <property type="match status" value="3"/>
</dbReference>
<feature type="compositionally biased region" description="Basic and acidic residues" evidence="14">
    <location>
        <begin position="399"/>
        <end position="412"/>
    </location>
</feature>
<evidence type="ECO:0000256" key="1">
    <source>
        <dbReference type="ARBA" id="ARBA00008874"/>
    </source>
</evidence>
<feature type="compositionally biased region" description="Polar residues" evidence="14">
    <location>
        <begin position="991"/>
        <end position="1007"/>
    </location>
</feature>
<name>A0A913ZPH3_PATMI</name>
<comment type="catalytic activity">
    <reaction evidence="8">
        <text>L-threonyl-[protein] + ATP = O-phospho-L-threonyl-[protein] + ADP + H(+)</text>
        <dbReference type="Rhea" id="RHEA:46608"/>
        <dbReference type="Rhea" id="RHEA-COMP:11060"/>
        <dbReference type="Rhea" id="RHEA-COMP:11605"/>
        <dbReference type="ChEBI" id="CHEBI:15378"/>
        <dbReference type="ChEBI" id="CHEBI:30013"/>
        <dbReference type="ChEBI" id="CHEBI:30616"/>
        <dbReference type="ChEBI" id="CHEBI:61977"/>
        <dbReference type="ChEBI" id="CHEBI:456216"/>
        <dbReference type="EC" id="2.7.11.1"/>
    </reaction>
</comment>
<dbReference type="GO" id="GO:0035556">
    <property type="term" value="P:intracellular signal transduction"/>
    <property type="evidence" value="ECO:0007669"/>
    <property type="project" value="UniProtKB-ARBA"/>
</dbReference>
<dbReference type="Pfam" id="PF12796">
    <property type="entry name" value="Ank_2"/>
    <property type="match status" value="2"/>
</dbReference>